<evidence type="ECO:0000259" key="4">
    <source>
        <dbReference type="PROSITE" id="PS50097"/>
    </source>
</evidence>
<dbReference type="PANTHER" id="PTHR26379">
    <property type="entry name" value="BTB/POZ AND MATH DOMAIN-CONTAINING PROTEIN 1"/>
    <property type="match status" value="1"/>
</dbReference>
<dbReference type="GO" id="GO:0016567">
    <property type="term" value="P:protein ubiquitination"/>
    <property type="evidence" value="ECO:0007669"/>
    <property type="project" value="InterPro"/>
</dbReference>
<dbReference type="SMART" id="SM00225">
    <property type="entry name" value="BTB"/>
    <property type="match status" value="1"/>
</dbReference>
<name>A0AAD8RHJ4_LOLMU</name>
<reference evidence="5" key="1">
    <citation type="submission" date="2023-07" db="EMBL/GenBank/DDBJ databases">
        <title>A chromosome-level genome assembly of Lolium multiflorum.</title>
        <authorList>
            <person name="Chen Y."/>
            <person name="Copetti D."/>
            <person name="Kolliker R."/>
            <person name="Studer B."/>
        </authorList>
    </citation>
    <scope>NUCLEOTIDE SEQUENCE</scope>
    <source>
        <strain evidence="5">02402/16</strain>
        <tissue evidence="5">Leaf</tissue>
    </source>
</reference>
<evidence type="ECO:0000313" key="6">
    <source>
        <dbReference type="Proteomes" id="UP001231189"/>
    </source>
</evidence>
<keyword evidence="6" id="KW-1185">Reference proteome</keyword>
<dbReference type="InterPro" id="IPR000210">
    <property type="entry name" value="BTB/POZ_dom"/>
</dbReference>
<feature type="domain" description="BTB" evidence="4">
    <location>
        <begin position="163"/>
        <end position="228"/>
    </location>
</feature>
<gene>
    <name evidence="5" type="ORF">QYE76_026584</name>
</gene>
<comment type="pathway">
    <text evidence="1">Protein modification; protein ubiquitination.</text>
</comment>
<dbReference type="CDD" id="cd18280">
    <property type="entry name" value="BTB_POZ_BPM_plant"/>
    <property type="match status" value="1"/>
</dbReference>
<accession>A0AAD8RHJ4</accession>
<evidence type="ECO:0000256" key="1">
    <source>
        <dbReference type="ARBA" id="ARBA00004906"/>
    </source>
</evidence>
<dbReference type="PROSITE" id="PS50097">
    <property type="entry name" value="BTB"/>
    <property type="match status" value="1"/>
</dbReference>
<evidence type="ECO:0000256" key="3">
    <source>
        <dbReference type="SAM" id="MobiDB-lite"/>
    </source>
</evidence>
<organism evidence="5 6">
    <name type="scientific">Lolium multiflorum</name>
    <name type="common">Italian ryegrass</name>
    <name type="synonym">Lolium perenne subsp. multiflorum</name>
    <dbReference type="NCBI Taxonomy" id="4521"/>
    <lineage>
        <taxon>Eukaryota</taxon>
        <taxon>Viridiplantae</taxon>
        <taxon>Streptophyta</taxon>
        <taxon>Embryophyta</taxon>
        <taxon>Tracheophyta</taxon>
        <taxon>Spermatophyta</taxon>
        <taxon>Magnoliopsida</taxon>
        <taxon>Liliopsida</taxon>
        <taxon>Poales</taxon>
        <taxon>Poaceae</taxon>
        <taxon>BOP clade</taxon>
        <taxon>Pooideae</taxon>
        <taxon>Poodae</taxon>
        <taxon>Poeae</taxon>
        <taxon>Poeae Chloroplast Group 2 (Poeae type)</taxon>
        <taxon>Loliodinae</taxon>
        <taxon>Loliinae</taxon>
        <taxon>Lolium</taxon>
    </lineage>
</organism>
<protein>
    <recommendedName>
        <fullName evidence="4">BTB domain-containing protein</fullName>
    </recommendedName>
</protein>
<dbReference type="InterPro" id="IPR011333">
    <property type="entry name" value="SKP1/BTB/POZ_sf"/>
</dbReference>
<dbReference type="PANTHER" id="PTHR26379:SF187">
    <property type="entry name" value="OS07G0655300 PROTEIN"/>
    <property type="match status" value="1"/>
</dbReference>
<dbReference type="SUPFAM" id="SSF49599">
    <property type="entry name" value="TRAF domain-like"/>
    <property type="match status" value="1"/>
</dbReference>
<dbReference type="InterPro" id="IPR056423">
    <property type="entry name" value="BACK_BPM_SPOP"/>
</dbReference>
<dbReference type="AlphaFoldDB" id="A0AAD8RHJ4"/>
<feature type="region of interest" description="Disordered" evidence="3">
    <location>
        <begin position="411"/>
        <end position="435"/>
    </location>
</feature>
<dbReference type="InterPro" id="IPR045005">
    <property type="entry name" value="BPM1-6"/>
</dbReference>
<evidence type="ECO:0000256" key="2">
    <source>
        <dbReference type="ARBA" id="ARBA00010846"/>
    </source>
</evidence>
<proteinExistence type="inferred from homology"/>
<dbReference type="SUPFAM" id="SSF54695">
    <property type="entry name" value="POZ domain"/>
    <property type="match status" value="1"/>
</dbReference>
<comment type="similarity">
    <text evidence="2">Belongs to the Tdpoz family.</text>
</comment>
<dbReference type="Gene3D" id="3.30.710.10">
    <property type="entry name" value="Potassium Channel Kv1.1, Chain A"/>
    <property type="match status" value="1"/>
</dbReference>
<dbReference type="Pfam" id="PF24570">
    <property type="entry name" value="BACK_BPM_SPOP"/>
    <property type="match status" value="1"/>
</dbReference>
<comment type="caution">
    <text evidence="5">The sequence shown here is derived from an EMBL/GenBank/DDBJ whole genome shotgun (WGS) entry which is preliminary data.</text>
</comment>
<dbReference type="EMBL" id="JAUUTY010000006">
    <property type="protein sequence ID" value="KAK1621067.1"/>
    <property type="molecule type" value="Genomic_DNA"/>
</dbReference>
<sequence length="435" mass="47898">MAASWPPSSQTGTKSTCTMDKVEGFHRFEVRNYSLIKGISAAKWVRAGNMSLYLELMTSGATARAAFVARFVNPATGRSRRIQHSGIGQYNTAHAREGISPMTTAALEATYVDRDSDRLVIEVTLTVMGEPRTSATTRLGVPAPPSSDLPAHLGRLLESGELADVTFQVRGERFAAHRMVLAMRSPVFKAELFGPMSESGCITIQDVDPAVFKLLLHVIYTDAFPAAMQDLDEDSSRELARHLLAAADRYGMDRLKAQCANTLSTSLNAHTVASTLALAHLHGCHQLKDACVEFIITLGMDNGSVLTSREDHPQDQQLGSHGRLEATYVDPDSDRLVIEFTLTVMREPRTSATTRLASRRRRRRTCRRTWGFFGHSHLECGSGEHDENNLKWGDFLRADWDTWHGRGFGAGRGGRTNGHTGRGREGNFGRDSVGR</sequence>
<evidence type="ECO:0000313" key="5">
    <source>
        <dbReference type="EMBL" id="KAK1621067.1"/>
    </source>
</evidence>
<dbReference type="Proteomes" id="UP001231189">
    <property type="component" value="Unassembled WGS sequence"/>
</dbReference>
<dbReference type="Pfam" id="PF00651">
    <property type="entry name" value="BTB"/>
    <property type="match status" value="1"/>
</dbReference>
<feature type="compositionally biased region" description="Basic and acidic residues" evidence="3">
    <location>
        <begin position="422"/>
        <end position="435"/>
    </location>
</feature>